<keyword evidence="3" id="KW-1185">Reference proteome</keyword>
<protein>
    <recommendedName>
        <fullName evidence="1">F-box domain-containing protein</fullName>
    </recommendedName>
</protein>
<dbReference type="InterPro" id="IPR032675">
    <property type="entry name" value="LRR_dom_sf"/>
</dbReference>
<dbReference type="EMBL" id="WJXA01000012">
    <property type="protein sequence ID" value="KAF7123559.1"/>
    <property type="molecule type" value="Genomic_DNA"/>
</dbReference>
<dbReference type="AlphaFoldDB" id="A0A834L8H0"/>
<dbReference type="PANTHER" id="PTHR31639">
    <property type="entry name" value="F-BOX PROTEIN-LIKE"/>
    <property type="match status" value="1"/>
</dbReference>
<name>A0A834L8H0_RHOSS</name>
<dbReference type="OrthoDB" id="1274461at2759"/>
<reference evidence="2" key="1">
    <citation type="submission" date="2019-11" db="EMBL/GenBank/DDBJ databases">
        <authorList>
            <person name="Liu Y."/>
            <person name="Hou J."/>
            <person name="Li T.-Q."/>
            <person name="Guan C.-H."/>
            <person name="Wu X."/>
            <person name="Wu H.-Z."/>
            <person name="Ling F."/>
            <person name="Zhang R."/>
            <person name="Shi X.-G."/>
            <person name="Ren J.-P."/>
            <person name="Chen E.-F."/>
            <person name="Sun J.-M."/>
        </authorList>
    </citation>
    <scope>NUCLEOTIDE SEQUENCE</scope>
    <source>
        <strain evidence="2">Adult_tree_wgs_1</strain>
        <tissue evidence="2">Leaves</tissue>
    </source>
</reference>
<dbReference type="Pfam" id="PF24758">
    <property type="entry name" value="LRR_At5g56370"/>
    <property type="match status" value="1"/>
</dbReference>
<dbReference type="Gene3D" id="3.80.10.10">
    <property type="entry name" value="Ribonuclease Inhibitor"/>
    <property type="match status" value="1"/>
</dbReference>
<dbReference type="InterPro" id="IPR036047">
    <property type="entry name" value="F-box-like_dom_sf"/>
</dbReference>
<feature type="domain" description="F-box" evidence="1">
    <location>
        <begin position="21"/>
        <end position="69"/>
    </location>
</feature>
<proteinExistence type="predicted"/>
<organism evidence="2 3">
    <name type="scientific">Rhododendron simsii</name>
    <name type="common">Sims's rhododendron</name>
    <dbReference type="NCBI Taxonomy" id="118357"/>
    <lineage>
        <taxon>Eukaryota</taxon>
        <taxon>Viridiplantae</taxon>
        <taxon>Streptophyta</taxon>
        <taxon>Embryophyta</taxon>
        <taxon>Tracheophyta</taxon>
        <taxon>Spermatophyta</taxon>
        <taxon>Magnoliopsida</taxon>
        <taxon>eudicotyledons</taxon>
        <taxon>Gunneridae</taxon>
        <taxon>Pentapetalae</taxon>
        <taxon>asterids</taxon>
        <taxon>Ericales</taxon>
        <taxon>Ericaceae</taxon>
        <taxon>Ericoideae</taxon>
        <taxon>Rhodoreae</taxon>
        <taxon>Rhododendron</taxon>
    </lineage>
</organism>
<evidence type="ECO:0000313" key="2">
    <source>
        <dbReference type="EMBL" id="KAF7123559.1"/>
    </source>
</evidence>
<dbReference type="PANTHER" id="PTHR31639:SF312">
    <property type="entry name" value="CYCLIN-LIKE F-BOX"/>
    <property type="match status" value="1"/>
</dbReference>
<accession>A0A834L8H0</accession>
<evidence type="ECO:0000259" key="1">
    <source>
        <dbReference type="PROSITE" id="PS50181"/>
    </source>
</evidence>
<dbReference type="Pfam" id="PF00646">
    <property type="entry name" value="F-box"/>
    <property type="match status" value="1"/>
</dbReference>
<dbReference type="Proteomes" id="UP000626092">
    <property type="component" value="Unassembled WGS sequence"/>
</dbReference>
<sequence length="426" mass="48061">MKETDGLVSTQKRREMGGSTSDIINNLPRNVLEGILVCLTIQDAVRTSVLSRNWRYIWTTLPKLVFDDNFCRGSVIRATSDKLMMTIYKVLLLHHGPILKFTLTLANLESCPEINQLTFLVSNNGIREFTLHVRKGEPYRLPSTLFSCLRLEYLNLSSCVFKPPPSFKGFTMLLSPELYEVVIAGDVLSSLASSCPLLERLTFSSSNSFDYLEIVAPNLKYFSCQGLFKSICVRIPHVADITVVTKAYRNQLGFNEGEISNPVMLLCSIPMVEFLVLNYHYVKCMAASGVRERLPTTLNNLQVLLLYDICIGEPDEAVPFFFFFFFFSKLQAFHSAAAAIDPVVELFDLQDRSDSPLNKLVFVVMKEVSGTKAEMESIKLLLAESPMLQSIKIKLKSMEVAEELRIVKKLMGYQRASVHAVITFPK</sequence>
<comment type="caution">
    <text evidence="2">The sequence shown here is derived from an EMBL/GenBank/DDBJ whole genome shotgun (WGS) entry which is preliminary data.</text>
</comment>
<dbReference type="SUPFAM" id="SSF81383">
    <property type="entry name" value="F-box domain"/>
    <property type="match status" value="1"/>
</dbReference>
<gene>
    <name evidence="2" type="ORF">RHSIM_Rhsim12G0066900</name>
</gene>
<dbReference type="InterPro" id="IPR055411">
    <property type="entry name" value="LRR_FXL15/At3g58940/PEG3-like"/>
</dbReference>
<dbReference type="InterPro" id="IPR001810">
    <property type="entry name" value="F-box_dom"/>
</dbReference>
<evidence type="ECO:0000313" key="3">
    <source>
        <dbReference type="Proteomes" id="UP000626092"/>
    </source>
</evidence>
<dbReference type="SUPFAM" id="SSF52047">
    <property type="entry name" value="RNI-like"/>
    <property type="match status" value="1"/>
</dbReference>
<dbReference type="PROSITE" id="PS50181">
    <property type="entry name" value="FBOX"/>
    <property type="match status" value="1"/>
</dbReference>